<evidence type="ECO:0000256" key="1">
    <source>
        <dbReference type="ARBA" id="ARBA00004752"/>
    </source>
</evidence>
<evidence type="ECO:0000313" key="9">
    <source>
        <dbReference type="EMBL" id="MBD1362634.1"/>
    </source>
</evidence>
<dbReference type="Proteomes" id="UP000606600">
    <property type="component" value="Unassembled WGS sequence"/>
</dbReference>
<evidence type="ECO:0000259" key="8">
    <source>
        <dbReference type="PROSITE" id="PS52029"/>
    </source>
</evidence>
<dbReference type="InterPro" id="IPR045380">
    <property type="entry name" value="LD_TPept_scaffold_dom"/>
</dbReference>
<organism evidence="9 10">
    <name type="scientific">Mucilaginibacter pankratovii</name>
    <dbReference type="NCBI Taxonomy" id="2772110"/>
    <lineage>
        <taxon>Bacteria</taxon>
        <taxon>Pseudomonadati</taxon>
        <taxon>Bacteroidota</taxon>
        <taxon>Sphingobacteriia</taxon>
        <taxon>Sphingobacteriales</taxon>
        <taxon>Sphingobacteriaceae</taxon>
        <taxon>Mucilaginibacter</taxon>
    </lineage>
</organism>
<dbReference type="SUPFAM" id="SSF47090">
    <property type="entry name" value="PGBD-like"/>
    <property type="match status" value="1"/>
</dbReference>
<dbReference type="InterPro" id="IPR052905">
    <property type="entry name" value="LD-transpeptidase_YkuD-like"/>
</dbReference>
<dbReference type="InterPro" id="IPR005490">
    <property type="entry name" value="LD_TPept_cat_dom"/>
</dbReference>
<proteinExistence type="inferred from homology"/>
<dbReference type="PROSITE" id="PS52029">
    <property type="entry name" value="LD_TPASE"/>
    <property type="match status" value="1"/>
</dbReference>
<dbReference type="EMBL" id="JACWMY010000001">
    <property type="protein sequence ID" value="MBD1362634.1"/>
    <property type="molecule type" value="Genomic_DNA"/>
</dbReference>
<comment type="similarity">
    <text evidence="2">Belongs to the YkuD family.</text>
</comment>
<feature type="active site" description="Proton donor/acceptor" evidence="7">
    <location>
        <position position="438"/>
    </location>
</feature>
<name>A0ABR7WJY4_9SPHI</name>
<dbReference type="SUPFAM" id="SSF141523">
    <property type="entry name" value="L,D-transpeptidase catalytic domain-like"/>
    <property type="match status" value="1"/>
</dbReference>
<dbReference type="RefSeq" id="WP_191187306.1">
    <property type="nucleotide sequence ID" value="NZ_JACWMY010000001.1"/>
</dbReference>
<reference evidence="9 10" key="1">
    <citation type="submission" date="2020-09" db="EMBL/GenBank/DDBJ databases">
        <title>Novel species of Mucilaginibacter isolated from a glacier on the Tibetan Plateau.</title>
        <authorList>
            <person name="Liu Q."/>
            <person name="Xin Y.-H."/>
        </authorList>
    </citation>
    <scope>NUCLEOTIDE SEQUENCE [LARGE SCALE GENOMIC DNA]</scope>
    <source>
        <strain evidence="9 10">ZT4R22</strain>
    </source>
</reference>
<evidence type="ECO:0000256" key="7">
    <source>
        <dbReference type="PROSITE-ProRule" id="PRU01373"/>
    </source>
</evidence>
<protein>
    <submittedName>
        <fullName evidence="9">L,D-transpeptidase family protein</fullName>
    </submittedName>
</protein>
<comment type="pathway">
    <text evidence="1 7">Cell wall biogenesis; peptidoglycan biosynthesis.</text>
</comment>
<dbReference type="Pfam" id="PF20142">
    <property type="entry name" value="Scaffold"/>
    <property type="match status" value="1"/>
</dbReference>
<accession>A0ABR7WJY4</accession>
<dbReference type="CDD" id="cd16913">
    <property type="entry name" value="YkuD_like"/>
    <property type="match status" value="1"/>
</dbReference>
<evidence type="ECO:0000256" key="4">
    <source>
        <dbReference type="ARBA" id="ARBA00022960"/>
    </source>
</evidence>
<evidence type="ECO:0000256" key="2">
    <source>
        <dbReference type="ARBA" id="ARBA00005992"/>
    </source>
</evidence>
<dbReference type="InterPro" id="IPR038063">
    <property type="entry name" value="Transpep_catalytic_dom"/>
</dbReference>
<dbReference type="Gene3D" id="2.40.440.10">
    <property type="entry name" value="L,D-transpeptidase catalytic domain-like"/>
    <property type="match status" value="1"/>
</dbReference>
<keyword evidence="3" id="KW-0808">Transferase</keyword>
<feature type="active site" description="Nucleophile" evidence="7">
    <location>
        <position position="457"/>
    </location>
</feature>
<feature type="domain" description="L,D-TPase catalytic" evidence="8">
    <location>
        <begin position="328"/>
        <end position="485"/>
    </location>
</feature>
<gene>
    <name evidence="9" type="ORF">IDJ77_02325</name>
</gene>
<keyword evidence="5 7" id="KW-0573">Peptidoglycan synthesis</keyword>
<keyword evidence="10" id="KW-1185">Reference proteome</keyword>
<comment type="caution">
    <text evidence="9">The sequence shown here is derived from an EMBL/GenBank/DDBJ whole genome shotgun (WGS) entry which is preliminary data.</text>
</comment>
<evidence type="ECO:0000256" key="5">
    <source>
        <dbReference type="ARBA" id="ARBA00022984"/>
    </source>
</evidence>
<sequence>MMKNVLRNRYKLELLFVILLLINSGCKGQSKKSPTKVNLDTIVKGNFNPASGLAFDSVSIDSFLNARPFFRKFSSDLKQFYHIHLHKYAWFDAHGITESANNLINHIQTQEDDGVLKEYPYKTDFKRMADQLRISGSASPRVDYELMLTAEYFNYAKNVWGGAEVDKTKDIGWYLPRKKLEYLDLLQKQLNGSRDSVEQNAVIPQYLELRKALHRYRQIEQSGPDVILSYNAGFAGLKPGDTSSLIIPLTKRLHQLQYLQNLTPFNTYNPELLVAITLFKSTHGITPDSKINAKFIQQLSVPVHKRIEQIIVNLERLRWIPADDHGGEFILVNIPEFQLHYYNSNALTWSCKVVVGKAMTKTVIFSGHLQYIVFSPYWYIPPSIIQKEIKPGMARNSNYLAAHNMEWNGGNVRQKPGTKNSLGLVKFIFPNSNNIYLHDTPAKPLFAEDTRAFSHGCIRVGEPKELAIKILKQDASWSPERIDAAMHAGRENTVILKNKIPVYIGYFTAFVNSKGELNFREDIYKRDEQLLKLLMQTDL</sequence>
<keyword evidence="6 7" id="KW-0961">Cell wall biogenesis/degradation</keyword>
<dbReference type="Pfam" id="PF03734">
    <property type="entry name" value="YkuD"/>
    <property type="match status" value="1"/>
</dbReference>
<dbReference type="PANTHER" id="PTHR41533:SF2">
    <property type="entry name" value="BLR7131 PROTEIN"/>
    <property type="match status" value="1"/>
</dbReference>
<evidence type="ECO:0000256" key="3">
    <source>
        <dbReference type="ARBA" id="ARBA00022679"/>
    </source>
</evidence>
<evidence type="ECO:0000256" key="6">
    <source>
        <dbReference type="ARBA" id="ARBA00023316"/>
    </source>
</evidence>
<dbReference type="InterPro" id="IPR036365">
    <property type="entry name" value="PGBD-like_sf"/>
</dbReference>
<dbReference type="PANTHER" id="PTHR41533">
    <property type="entry name" value="L,D-TRANSPEPTIDASE HI_1667-RELATED"/>
    <property type="match status" value="1"/>
</dbReference>
<keyword evidence="4 7" id="KW-0133">Cell shape</keyword>
<evidence type="ECO:0000313" key="10">
    <source>
        <dbReference type="Proteomes" id="UP000606600"/>
    </source>
</evidence>